<dbReference type="Gene3D" id="3.30.1380.20">
    <property type="entry name" value="Trafficking protein particle complex subunit 3"/>
    <property type="match status" value="1"/>
</dbReference>
<reference evidence="2" key="1">
    <citation type="journal article" date="2020" name="Biotechnol. Biofuels">
        <title>New insights from the biogas microbiome by comprehensive genome-resolved metagenomics of nearly 1600 species originating from multiple anaerobic digesters.</title>
        <authorList>
            <person name="Campanaro S."/>
            <person name="Treu L."/>
            <person name="Rodriguez-R L.M."/>
            <person name="Kovalovszki A."/>
            <person name="Ziels R.M."/>
            <person name="Maus I."/>
            <person name="Zhu X."/>
            <person name="Kougias P.G."/>
            <person name="Basile A."/>
            <person name="Luo G."/>
            <person name="Schluter A."/>
            <person name="Konstantinidis K.T."/>
            <person name="Angelidaki I."/>
        </authorList>
    </citation>
    <scope>NUCLEOTIDE SEQUENCE</scope>
    <source>
        <strain evidence="2">AS06rmzACSIP_7</strain>
    </source>
</reference>
<dbReference type="PANTHER" id="PTHR35090:SF2">
    <property type="entry name" value="ARSR FAMILY TRANSCRIPTIONAL REGULATOR"/>
    <property type="match status" value="1"/>
</dbReference>
<evidence type="ECO:0000313" key="3">
    <source>
        <dbReference type="Proteomes" id="UP000777265"/>
    </source>
</evidence>
<gene>
    <name evidence="2" type="ORF">GXY80_02205</name>
</gene>
<dbReference type="PANTHER" id="PTHR35090">
    <property type="entry name" value="DNA-DIRECTED RNA POLYMERASE SUBUNIT I"/>
    <property type="match status" value="1"/>
</dbReference>
<evidence type="ECO:0000313" key="2">
    <source>
        <dbReference type="EMBL" id="NLW34282.1"/>
    </source>
</evidence>
<name>A0A971M2S2_9BACT</name>
<dbReference type="Pfam" id="PF02830">
    <property type="entry name" value="V4R"/>
    <property type="match status" value="1"/>
</dbReference>
<comment type="caution">
    <text evidence="2">The sequence shown here is derived from an EMBL/GenBank/DDBJ whole genome shotgun (WGS) entry which is preliminary data.</text>
</comment>
<sequence>MKEYSVDDVKHVVRPRLGEDIPLVLYRILRVIGMRNILGETSGATLYMMGKQVGAMVGAKDLAEFEAKIKELKVGIPEVQVINEDQLVVKLYECITCAGFAYTGEMFCDMESGIIAGLLEGVYGKKARSTQTKSWSVGYNYCEFEVILY</sequence>
<dbReference type="EMBL" id="JAAYEE010000036">
    <property type="protein sequence ID" value="NLW34282.1"/>
    <property type="molecule type" value="Genomic_DNA"/>
</dbReference>
<proteinExistence type="predicted"/>
<dbReference type="InterPro" id="IPR004096">
    <property type="entry name" value="V4R"/>
</dbReference>
<dbReference type="Proteomes" id="UP000777265">
    <property type="component" value="Unassembled WGS sequence"/>
</dbReference>
<protein>
    <recommendedName>
        <fullName evidence="1">4-vinyl reductase 4VR domain-containing protein</fullName>
    </recommendedName>
</protein>
<organism evidence="2 3">
    <name type="scientific">Syntrophorhabdus aromaticivorans</name>
    <dbReference type="NCBI Taxonomy" id="328301"/>
    <lineage>
        <taxon>Bacteria</taxon>
        <taxon>Pseudomonadati</taxon>
        <taxon>Thermodesulfobacteriota</taxon>
        <taxon>Syntrophorhabdia</taxon>
        <taxon>Syntrophorhabdales</taxon>
        <taxon>Syntrophorhabdaceae</taxon>
        <taxon>Syntrophorhabdus</taxon>
    </lineage>
</organism>
<dbReference type="SUPFAM" id="SSF111126">
    <property type="entry name" value="Ligand-binding domain in the NO signalling and Golgi transport"/>
    <property type="match status" value="1"/>
</dbReference>
<dbReference type="SMART" id="SM00989">
    <property type="entry name" value="V4R"/>
    <property type="match status" value="1"/>
</dbReference>
<dbReference type="InterPro" id="IPR024096">
    <property type="entry name" value="NO_sig/Golgi_transp_ligand-bd"/>
</dbReference>
<dbReference type="AlphaFoldDB" id="A0A971M2S2"/>
<accession>A0A971M2S2</accession>
<feature type="domain" description="4-vinyl reductase 4VR" evidence="1">
    <location>
        <begin position="86"/>
        <end position="148"/>
    </location>
</feature>
<evidence type="ECO:0000259" key="1">
    <source>
        <dbReference type="SMART" id="SM00989"/>
    </source>
</evidence>
<reference evidence="2" key="2">
    <citation type="submission" date="2020-01" db="EMBL/GenBank/DDBJ databases">
        <authorList>
            <person name="Campanaro S."/>
        </authorList>
    </citation>
    <scope>NUCLEOTIDE SEQUENCE</scope>
    <source>
        <strain evidence="2">AS06rmzACSIP_7</strain>
    </source>
</reference>